<dbReference type="InterPro" id="IPR036986">
    <property type="entry name" value="S4_RNA-bd_sf"/>
</dbReference>
<dbReference type="GO" id="GO:0003723">
    <property type="term" value="F:RNA binding"/>
    <property type="evidence" value="ECO:0007669"/>
    <property type="project" value="UniProtKB-KW"/>
</dbReference>
<evidence type="ECO:0000313" key="3">
    <source>
        <dbReference type="Proteomes" id="UP000054172"/>
    </source>
</evidence>
<keyword evidence="3" id="KW-1185">Reference proteome</keyword>
<name>A0A0Q4B9B0_9BACT</name>
<evidence type="ECO:0000256" key="1">
    <source>
        <dbReference type="PROSITE-ProRule" id="PRU00182"/>
    </source>
</evidence>
<keyword evidence="1" id="KW-0694">RNA-binding</keyword>
<organism evidence="2 3">
    <name type="scientific">Candidatus [Bacteroides] periocalifornicus</name>
    <dbReference type="NCBI Taxonomy" id="1702214"/>
    <lineage>
        <taxon>Bacteria</taxon>
        <taxon>Pseudomonadati</taxon>
        <taxon>Bacteroidota</taxon>
    </lineage>
</organism>
<sequence length="72" mass="7937">MESLEFVLAGQPYIELVKLLKVLAVVSSGAVAKQVIERGMVTRNGELETRKKAKIRGGDLVVYRNWAIHVAS</sequence>
<dbReference type="PATRIC" id="fig|1702214.3.peg.2146"/>
<protein>
    <submittedName>
        <fullName evidence="2">Uncharacterized protein</fullName>
    </submittedName>
</protein>
<dbReference type="AlphaFoldDB" id="A0A0Q4B9B0"/>
<dbReference type="Gene3D" id="3.10.290.10">
    <property type="entry name" value="RNA-binding S4 domain"/>
    <property type="match status" value="1"/>
</dbReference>
<gene>
    <name evidence="2" type="ORF">AL399_01830</name>
</gene>
<dbReference type="EMBL" id="LIIK01000005">
    <property type="protein sequence ID" value="KQM09436.1"/>
    <property type="molecule type" value="Genomic_DNA"/>
</dbReference>
<reference evidence="2" key="1">
    <citation type="submission" date="2015-08" db="EMBL/GenBank/DDBJ databases">
        <title>Candidatus Bacteriodes Periocalifornicus.</title>
        <authorList>
            <person name="McLean J.S."/>
            <person name="Kelley S."/>
        </authorList>
    </citation>
    <scope>NUCLEOTIDE SEQUENCE [LARGE SCALE GENOMIC DNA]</scope>
    <source>
        <strain evidence="2">12B</strain>
    </source>
</reference>
<dbReference type="PROSITE" id="PS50889">
    <property type="entry name" value="S4"/>
    <property type="match status" value="1"/>
</dbReference>
<comment type="caution">
    <text evidence="2">The sequence shown here is derived from an EMBL/GenBank/DDBJ whole genome shotgun (WGS) entry which is preliminary data.</text>
</comment>
<dbReference type="SUPFAM" id="SSF55174">
    <property type="entry name" value="Alpha-L RNA-binding motif"/>
    <property type="match status" value="1"/>
</dbReference>
<evidence type="ECO:0000313" key="2">
    <source>
        <dbReference type="EMBL" id="KQM09436.1"/>
    </source>
</evidence>
<accession>A0A0Q4B9B0</accession>
<dbReference type="Proteomes" id="UP000054172">
    <property type="component" value="Unassembled WGS sequence"/>
</dbReference>
<dbReference type="Pfam" id="PF13275">
    <property type="entry name" value="S4_2"/>
    <property type="match status" value="1"/>
</dbReference>
<proteinExistence type="predicted"/>
<dbReference type="STRING" id="1702214.AL399_01830"/>